<evidence type="ECO:0000256" key="1">
    <source>
        <dbReference type="ARBA" id="ARBA00000707"/>
    </source>
</evidence>
<dbReference type="GO" id="GO:0005634">
    <property type="term" value="C:nucleus"/>
    <property type="evidence" value="ECO:0007669"/>
    <property type="project" value="TreeGrafter"/>
</dbReference>
<dbReference type="GO" id="GO:0016579">
    <property type="term" value="P:protein deubiquitination"/>
    <property type="evidence" value="ECO:0007669"/>
    <property type="project" value="InterPro"/>
</dbReference>
<dbReference type="GO" id="GO:0005829">
    <property type="term" value="C:cytosol"/>
    <property type="evidence" value="ECO:0007669"/>
    <property type="project" value="TreeGrafter"/>
</dbReference>
<dbReference type="PANTHER" id="PTHR24006">
    <property type="entry name" value="UBIQUITIN CARBOXYL-TERMINAL HYDROLASE"/>
    <property type="match status" value="1"/>
</dbReference>
<evidence type="ECO:0000256" key="7">
    <source>
        <dbReference type="ARBA" id="ARBA00022807"/>
    </source>
</evidence>
<accession>A0A819RPW8</accession>
<reference evidence="9" key="1">
    <citation type="submission" date="2021-02" db="EMBL/GenBank/DDBJ databases">
        <authorList>
            <person name="Nowell W R."/>
        </authorList>
    </citation>
    <scope>NUCLEOTIDE SEQUENCE</scope>
</reference>
<evidence type="ECO:0000256" key="2">
    <source>
        <dbReference type="ARBA" id="ARBA00009085"/>
    </source>
</evidence>
<name>A0A819RPW8_9BILA</name>
<keyword evidence="5" id="KW-0833">Ubl conjugation pathway</keyword>
<dbReference type="EC" id="3.4.19.12" evidence="3"/>
<proteinExistence type="inferred from homology"/>
<evidence type="ECO:0000256" key="4">
    <source>
        <dbReference type="ARBA" id="ARBA00022670"/>
    </source>
</evidence>
<evidence type="ECO:0000256" key="3">
    <source>
        <dbReference type="ARBA" id="ARBA00012759"/>
    </source>
</evidence>
<evidence type="ECO:0000256" key="5">
    <source>
        <dbReference type="ARBA" id="ARBA00022786"/>
    </source>
</evidence>
<comment type="caution">
    <text evidence="9">The sequence shown here is derived from an EMBL/GenBank/DDBJ whole genome shotgun (WGS) entry which is preliminary data.</text>
</comment>
<dbReference type="PANTHER" id="PTHR24006:SF888">
    <property type="entry name" value="UBIQUITIN CARBOXYL-TERMINAL HYDROLASE 30"/>
    <property type="match status" value="1"/>
</dbReference>
<dbReference type="Proteomes" id="UP000663868">
    <property type="component" value="Unassembled WGS sequence"/>
</dbReference>
<keyword evidence="6" id="KW-0378">Hydrolase</keyword>
<keyword evidence="4" id="KW-0645">Protease</keyword>
<dbReference type="EMBL" id="CAJOBB010003456">
    <property type="protein sequence ID" value="CAF4041705.1"/>
    <property type="molecule type" value="Genomic_DNA"/>
</dbReference>
<dbReference type="Gene3D" id="3.90.70.10">
    <property type="entry name" value="Cysteine proteinases"/>
    <property type="match status" value="1"/>
</dbReference>
<dbReference type="GO" id="GO:0004843">
    <property type="term" value="F:cysteine-type deubiquitinase activity"/>
    <property type="evidence" value="ECO:0007669"/>
    <property type="project" value="UniProtKB-EC"/>
</dbReference>
<organism evidence="9 10">
    <name type="scientific">Adineta steineri</name>
    <dbReference type="NCBI Taxonomy" id="433720"/>
    <lineage>
        <taxon>Eukaryota</taxon>
        <taxon>Metazoa</taxon>
        <taxon>Spiralia</taxon>
        <taxon>Gnathifera</taxon>
        <taxon>Rotifera</taxon>
        <taxon>Eurotatoria</taxon>
        <taxon>Bdelloidea</taxon>
        <taxon>Adinetida</taxon>
        <taxon>Adinetidae</taxon>
        <taxon>Adineta</taxon>
    </lineage>
</organism>
<dbReference type="GO" id="GO:0006508">
    <property type="term" value="P:proteolysis"/>
    <property type="evidence" value="ECO:0007669"/>
    <property type="project" value="UniProtKB-KW"/>
</dbReference>
<dbReference type="InterPro" id="IPR038765">
    <property type="entry name" value="Papain-like_cys_pep_sf"/>
</dbReference>
<dbReference type="SUPFAM" id="SSF54001">
    <property type="entry name" value="Cysteine proteinases"/>
    <property type="match status" value="1"/>
</dbReference>
<dbReference type="InterPro" id="IPR050164">
    <property type="entry name" value="Peptidase_C19"/>
</dbReference>
<evidence type="ECO:0000313" key="9">
    <source>
        <dbReference type="EMBL" id="CAF4041705.1"/>
    </source>
</evidence>
<evidence type="ECO:0000313" key="10">
    <source>
        <dbReference type="Proteomes" id="UP000663868"/>
    </source>
</evidence>
<comment type="similarity">
    <text evidence="2">Belongs to the peptidase C19 family.</text>
</comment>
<gene>
    <name evidence="9" type="ORF">KXQ929_LOCUS30960</name>
</gene>
<dbReference type="PROSITE" id="PS50235">
    <property type="entry name" value="USP_3"/>
    <property type="match status" value="1"/>
</dbReference>
<feature type="domain" description="USP" evidence="8">
    <location>
        <begin position="1"/>
        <end position="171"/>
    </location>
</feature>
<dbReference type="InterPro" id="IPR028889">
    <property type="entry name" value="USP"/>
</dbReference>
<dbReference type="AlphaFoldDB" id="A0A819RPW8"/>
<evidence type="ECO:0000259" key="8">
    <source>
        <dbReference type="PROSITE" id="PS50235"/>
    </source>
</evidence>
<keyword evidence="7" id="KW-0788">Thiol protease</keyword>
<evidence type="ECO:0000256" key="6">
    <source>
        <dbReference type="ARBA" id="ARBA00022801"/>
    </source>
</evidence>
<dbReference type="Pfam" id="PF00443">
    <property type="entry name" value="UCH"/>
    <property type="match status" value="1"/>
</dbReference>
<protein>
    <recommendedName>
        <fullName evidence="3">ubiquitinyl hydrolase 1</fullName>
        <ecNumber evidence="3">3.4.19.12</ecNumber>
    </recommendedName>
</protein>
<dbReference type="InterPro" id="IPR001394">
    <property type="entry name" value="Peptidase_C19_UCH"/>
</dbReference>
<comment type="catalytic activity">
    <reaction evidence="1">
        <text>Thiol-dependent hydrolysis of ester, thioester, amide, peptide and isopeptide bonds formed by the C-terminal Gly of ubiquitin (a 76-residue protein attached to proteins as an intracellular targeting signal).</text>
        <dbReference type="EC" id="3.4.19.12"/>
    </reaction>
</comment>
<sequence length="308" mass="34804">MEPYFVWSVPINGHTSLLSALDAFCRPEYLAGENAYSCTYCSKYVQAVKRLSIVHVSLYIIFSFKRFRSGLHNTQKLTHFVTYPEILDISSYFSSDYQKVSGSNNENLRLKFRPYCVIVHLGSEVQNGHLFAYIRAADDKWYKANDWIITPVKLDEVLSTHNAYLLFYAATESISPAIKSPLETNLPSPLTNSLQRIGDSSQALYLSNNQHSLKNVQNMSIGNDEEHVSKSSNIHKTISSITIESKYHTCHEVSNQNQDSLPETANQTSTSSITIGNKTCNYASLQSDTHEINNYELYPARDETGPVF</sequence>